<dbReference type="Gene3D" id="3.30.420.110">
    <property type="entry name" value="MutS, connector domain"/>
    <property type="match status" value="1"/>
</dbReference>
<dbReference type="Gene3D" id="1.10.1420.10">
    <property type="match status" value="2"/>
</dbReference>
<gene>
    <name evidence="9" type="primary">mutS</name>
    <name evidence="12" type="ordered locus">Theam_0371</name>
</gene>
<evidence type="ECO:0000256" key="10">
    <source>
        <dbReference type="RuleBase" id="RU003756"/>
    </source>
</evidence>
<dbReference type="FunFam" id="3.40.50.300:FF:000870">
    <property type="entry name" value="MutS protein homolog 4"/>
    <property type="match status" value="1"/>
</dbReference>
<evidence type="ECO:0000256" key="8">
    <source>
        <dbReference type="ARBA" id="ARBA00024647"/>
    </source>
</evidence>
<dbReference type="Pfam" id="PF01624">
    <property type="entry name" value="MutS_I"/>
    <property type="match status" value="1"/>
</dbReference>
<dbReference type="EMBL" id="CP002444">
    <property type="protein sequence ID" value="ADU96344.1"/>
    <property type="molecule type" value="Genomic_DNA"/>
</dbReference>
<keyword evidence="5 9" id="KW-0067">ATP-binding</keyword>
<dbReference type="Pfam" id="PF00488">
    <property type="entry name" value="MutS_V"/>
    <property type="match status" value="1"/>
</dbReference>
<dbReference type="InterPro" id="IPR007696">
    <property type="entry name" value="DNA_mismatch_repair_MutS_core"/>
</dbReference>
<dbReference type="SMART" id="SM00534">
    <property type="entry name" value="MUTSac"/>
    <property type="match status" value="1"/>
</dbReference>
<dbReference type="PROSITE" id="PS00486">
    <property type="entry name" value="DNA_MISMATCH_REPAIR_2"/>
    <property type="match status" value="1"/>
</dbReference>
<dbReference type="PIRSF" id="PIRSF037677">
    <property type="entry name" value="DNA_mis_repair_Msh6"/>
    <property type="match status" value="1"/>
</dbReference>
<evidence type="ECO:0000313" key="13">
    <source>
        <dbReference type="Proteomes" id="UP000006362"/>
    </source>
</evidence>
<dbReference type="Pfam" id="PF05188">
    <property type="entry name" value="MutS_II"/>
    <property type="match status" value="1"/>
</dbReference>
<dbReference type="KEGG" id="tam:Theam_0371"/>
<feature type="domain" description="DNA mismatch repair proteins mutS family" evidence="11">
    <location>
        <begin position="669"/>
        <end position="685"/>
    </location>
</feature>
<dbReference type="HAMAP" id="MF_00096">
    <property type="entry name" value="MutS"/>
    <property type="match status" value="1"/>
</dbReference>
<dbReference type="InterPro" id="IPR005748">
    <property type="entry name" value="DNA_mismatch_repair_MutS"/>
</dbReference>
<keyword evidence="7 9" id="KW-0234">DNA repair</keyword>
<evidence type="ECO:0000256" key="1">
    <source>
        <dbReference type="ARBA" id="ARBA00006271"/>
    </source>
</evidence>
<dbReference type="InterPro" id="IPR016151">
    <property type="entry name" value="DNA_mismatch_repair_MutS_N"/>
</dbReference>
<dbReference type="GO" id="GO:0140664">
    <property type="term" value="F:ATP-dependent DNA damage sensor activity"/>
    <property type="evidence" value="ECO:0007669"/>
    <property type="project" value="InterPro"/>
</dbReference>
<evidence type="ECO:0000256" key="2">
    <source>
        <dbReference type="ARBA" id="ARBA00021982"/>
    </source>
</evidence>
<keyword evidence="6 9" id="KW-0238">DNA-binding</keyword>
<accession>E8T4T2</accession>
<dbReference type="GO" id="GO:0003684">
    <property type="term" value="F:damaged DNA binding"/>
    <property type="evidence" value="ECO:0007669"/>
    <property type="project" value="UniProtKB-UniRule"/>
</dbReference>
<dbReference type="SUPFAM" id="SSF48334">
    <property type="entry name" value="DNA repair protein MutS, domain III"/>
    <property type="match status" value="1"/>
</dbReference>
<dbReference type="GO" id="GO:0006298">
    <property type="term" value="P:mismatch repair"/>
    <property type="evidence" value="ECO:0007669"/>
    <property type="project" value="UniProtKB-UniRule"/>
</dbReference>
<dbReference type="GO" id="GO:0030983">
    <property type="term" value="F:mismatched DNA binding"/>
    <property type="evidence" value="ECO:0007669"/>
    <property type="project" value="InterPro"/>
</dbReference>
<keyword evidence="4 9" id="KW-0227">DNA damage</keyword>
<dbReference type="InterPro" id="IPR045076">
    <property type="entry name" value="MutS"/>
</dbReference>
<organism evidence="12 13">
    <name type="scientific">Thermovibrio ammonificans (strain DSM 15698 / JCM 12110 / HB-1)</name>
    <dbReference type="NCBI Taxonomy" id="648996"/>
    <lineage>
        <taxon>Bacteria</taxon>
        <taxon>Pseudomonadati</taxon>
        <taxon>Aquificota</taxon>
        <taxon>Aquificia</taxon>
        <taxon>Desulfurobacteriales</taxon>
        <taxon>Desulfurobacteriaceae</taxon>
        <taxon>Thermovibrio</taxon>
    </lineage>
</organism>
<dbReference type="SMART" id="SM00533">
    <property type="entry name" value="MUTSd"/>
    <property type="match status" value="1"/>
</dbReference>
<evidence type="ECO:0000256" key="5">
    <source>
        <dbReference type="ARBA" id="ARBA00022840"/>
    </source>
</evidence>
<dbReference type="Proteomes" id="UP000006362">
    <property type="component" value="Chromosome"/>
</dbReference>
<evidence type="ECO:0000256" key="9">
    <source>
        <dbReference type="HAMAP-Rule" id="MF_00096"/>
    </source>
</evidence>
<dbReference type="InterPro" id="IPR017261">
    <property type="entry name" value="DNA_mismatch_repair_MutS/MSH"/>
</dbReference>
<feature type="binding site" evidence="9">
    <location>
        <begin position="595"/>
        <end position="602"/>
    </location>
    <ligand>
        <name>ATP</name>
        <dbReference type="ChEBI" id="CHEBI:30616"/>
    </ligand>
</feature>
<evidence type="ECO:0000256" key="6">
    <source>
        <dbReference type="ARBA" id="ARBA00023125"/>
    </source>
</evidence>
<dbReference type="NCBIfam" id="TIGR01070">
    <property type="entry name" value="mutS1"/>
    <property type="match status" value="1"/>
</dbReference>
<evidence type="ECO:0000256" key="3">
    <source>
        <dbReference type="ARBA" id="ARBA00022741"/>
    </source>
</evidence>
<dbReference type="GO" id="GO:0005829">
    <property type="term" value="C:cytosol"/>
    <property type="evidence" value="ECO:0007669"/>
    <property type="project" value="TreeGrafter"/>
</dbReference>
<dbReference type="InterPro" id="IPR036187">
    <property type="entry name" value="DNA_mismatch_repair_MutS_sf"/>
</dbReference>
<comment type="similarity">
    <text evidence="1 9 10">Belongs to the DNA mismatch repair MutS family.</text>
</comment>
<dbReference type="InterPro" id="IPR036678">
    <property type="entry name" value="MutS_con_dom_sf"/>
</dbReference>
<reference evidence="12" key="1">
    <citation type="submission" date="2011-01" db="EMBL/GenBank/DDBJ databases">
        <title>Complete sequence of chromosome of Thermovibrio ammonificans HB-1.</title>
        <authorList>
            <consortium name="US DOE Joint Genome Institute"/>
            <person name="Lucas S."/>
            <person name="Copeland A."/>
            <person name="Lapidus A."/>
            <person name="Cheng J.-F."/>
            <person name="Goodwin L."/>
            <person name="Pitluck S."/>
            <person name="Davenport K."/>
            <person name="Detter J.C."/>
            <person name="Han C."/>
            <person name="Tapia R."/>
            <person name="Land M."/>
            <person name="Hauser L."/>
            <person name="Kyrpides N."/>
            <person name="Ivanova N."/>
            <person name="Ovchinnikova G."/>
            <person name="Vetriani C."/>
            <person name="Woyke T."/>
        </authorList>
    </citation>
    <scope>NUCLEOTIDE SEQUENCE [LARGE SCALE GENOMIC DNA]</scope>
    <source>
        <strain evidence="12">HB-1</strain>
    </source>
</reference>
<name>E8T4T2_THEA1</name>
<dbReference type="SUPFAM" id="SSF53150">
    <property type="entry name" value="DNA repair protein MutS, domain II"/>
    <property type="match status" value="1"/>
</dbReference>
<evidence type="ECO:0000256" key="4">
    <source>
        <dbReference type="ARBA" id="ARBA00022763"/>
    </source>
</evidence>
<dbReference type="eggNOG" id="COG0249">
    <property type="taxonomic scope" value="Bacteria"/>
</dbReference>
<dbReference type="Gene3D" id="3.40.1170.10">
    <property type="entry name" value="DNA repair protein MutS, domain I"/>
    <property type="match status" value="1"/>
</dbReference>
<dbReference type="HOGENOM" id="CLU_002472_4_0_0"/>
<comment type="function">
    <text evidence="8 9">This protein is involved in the repair of mismatches in DNA. It is possible that it carries out the mismatch recognition step. This protein has a weak ATPase activity.</text>
</comment>
<dbReference type="Pfam" id="PF05190">
    <property type="entry name" value="MutS_IV"/>
    <property type="match status" value="1"/>
</dbReference>
<dbReference type="FunFam" id="3.40.1170.10:FF:000001">
    <property type="entry name" value="DNA mismatch repair protein MutS"/>
    <property type="match status" value="1"/>
</dbReference>
<dbReference type="SUPFAM" id="SSF52540">
    <property type="entry name" value="P-loop containing nucleoside triphosphate hydrolases"/>
    <property type="match status" value="1"/>
</dbReference>
<evidence type="ECO:0000259" key="11">
    <source>
        <dbReference type="PROSITE" id="PS00486"/>
    </source>
</evidence>
<dbReference type="RefSeq" id="WP_013537130.1">
    <property type="nucleotide sequence ID" value="NC_014926.1"/>
</dbReference>
<dbReference type="STRING" id="648996.Theam_0371"/>
<dbReference type="InterPro" id="IPR007860">
    <property type="entry name" value="DNA_mmatch_repair_MutS_con_dom"/>
</dbReference>
<dbReference type="GO" id="GO:0005524">
    <property type="term" value="F:ATP binding"/>
    <property type="evidence" value="ECO:0007669"/>
    <property type="project" value="UniProtKB-UniRule"/>
</dbReference>
<dbReference type="InterPro" id="IPR000432">
    <property type="entry name" value="DNA_mismatch_repair_MutS_C"/>
</dbReference>
<dbReference type="PANTHER" id="PTHR11361:SF34">
    <property type="entry name" value="DNA MISMATCH REPAIR PROTEIN MSH1, MITOCHONDRIAL"/>
    <property type="match status" value="1"/>
</dbReference>
<dbReference type="Gene3D" id="3.40.50.300">
    <property type="entry name" value="P-loop containing nucleotide triphosphate hydrolases"/>
    <property type="match status" value="1"/>
</dbReference>
<dbReference type="CDD" id="cd03284">
    <property type="entry name" value="ABC_MutS1"/>
    <property type="match status" value="1"/>
</dbReference>
<proteinExistence type="inferred from homology"/>
<dbReference type="PANTHER" id="PTHR11361">
    <property type="entry name" value="DNA MISMATCH REPAIR PROTEIN MUTS FAMILY MEMBER"/>
    <property type="match status" value="1"/>
</dbReference>
<evidence type="ECO:0000256" key="7">
    <source>
        <dbReference type="ARBA" id="ARBA00023204"/>
    </source>
</evidence>
<dbReference type="AlphaFoldDB" id="E8T4T2"/>
<protein>
    <recommendedName>
        <fullName evidence="2 9">DNA mismatch repair protein MutS</fullName>
    </recommendedName>
</protein>
<sequence length="860" mass="97344">MKKKVTPALRQYLELKEQYKDAILMFRMGDFYEMFFEDAEVAARELEIALTKRSFGKGGEKAPMCGVPYHAVEGYIAKLVKKGYKVAVCEQLEEPKPGKKVVKRGVVRVITPGTYFEDESEDRFLMAVFPASRGRFAVAWAELSSGDFLFTTVDAQGLRSLLNKFRPKEVILPPGVKLPLVKEELPAALVQERDYFKPELKLPDAADNGELSAVNAIYRFVEETQKEFVPKLKSPRRYTGERYVYIDPYTQRNLELTEPLVENLSRDTLFSTLNRTKTGMGRRLLKFWILHPLRSVSEINRRLDAVGELKESFLLADELSELLSGVYDVERLVTKATAGIINPKEMASLRASLKALPKIKKLLESFSSELLSQLASTFDDLYDIYCELERVLVDSPPLSPKEGGLIRKGVHPELDELRRIKENAEQIIREIEERERKRTGIQSLKVGFNNVFGYYIEVSKPNLHLVPSDYIRRQTLVNAERFITPELKEFEEKVLSAQERIEKIEYELFKELRRFISDRASRIVETAEKLATIDVLLSFAKVARDFNYTRPEVGDFYEVEIVQGRHPVLERSLQEEFIPNDTTLNREQFFLLITGPNMGGKSVFLRQTALIVAMAQMGSFVPAESARIGVVDRIFTRVGASDSLSRGLSTFMMEMVETANILKNATEKSLIILDEIGRGTSTYDGMSIARAVVEYICNRIGAKTLFATHYHELTELEGQVRGVKNYHVCVKEVDGKVVFTHRVKPGPSEKSYGIHVAELAGLPEEVVERAREILKSLESGGRKGSKSLTYSAGSSELPLLQVAQKRVEYGSGPNLEPEVEKILREIAQVEISTTTPLEALMLLAKLKEAVKSLKTFKEMA</sequence>
<dbReference type="InterPro" id="IPR027417">
    <property type="entry name" value="P-loop_NTPase"/>
</dbReference>
<dbReference type="NCBIfam" id="NF003810">
    <property type="entry name" value="PRK05399.1"/>
    <property type="match status" value="1"/>
</dbReference>
<dbReference type="Pfam" id="PF05192">
    <property type="entry name" value="MutS_III"/>
    <property type="match status" value="1"/>
</dbReference>
<keyword evidence="13" id="KW-1185">Reference proteome</keyword>
<keyword evidence="3 9" id="KW-0547">Nucleotide-binding</keyword>
<evidence type="ECO:0000313" key="12">
    <source>
        <dbReference type="EMBL" id="ADU96344.1"/>
    </source>
</evidence>
<dbReference type="InterPro" id="IPR007695">
    <property type="entry name" value="DNA_mismatch_repair_MutS-lik_N"/>
</dbReference>
<dbReference type="SUPFAM" id="SSF55271">
    <property type="entry name" value="DNA repair protein MutS, domain I"/>
    <property type="match status" value="1"/>
</dbReference>
<dbReference type="InterPro" id="IPR007861">
    <property type="entry name" value="DNA_mismatch_repair_MutS_clamp"/>
</dbReference>
<dbReference type="OrthoDB" id="9802448at2"/>